<comment type="subcellular location">
    <subcellularLocation>
        <location evidence="2">Cytoplasm</location>
    </subcellularLocation>
</comment>
<dbReference type="STRING" id="1838280.A6M21_05180"/>
<evidence type="ECO:0000313" key="4">
    <source>
        <dbReference type="Proteomes" id="UP000078532"/>
    </source>
</evidence>
<comment type="subunit">
    <text evidence="2">Monomer. Binds 30S ribosomal subunits, but not 50S ribosomal subunits or 70S ribosomes.</text>
</comment>
<keyword evidence="2" id="KW-0963">Cytoplasm</keyword>
<comment type="caution">
    <text evidence="3">The sequence shown here is derived from an EMBL/GenBank/DDBJ whole genome shotgun (WGS) entry which is preliminary data.</text>
</comment>
<keyword evidence="4" id="KW-1185">Reference proteome</keyword>
<dbReference type="InterPro" id="IPR020053">
    <property type="entry name" value="Ribosome-bd_factorA_CS"/>
</dbReference>
<dbReference type="Proteomes" id="UP000078532">
    <property type="component" value="Unassembled WGS sequence"/>
</dbReference>
<evidence type="ECO:0000256" key="2">
    <source>
        <dbReference type="HAMAP-Rule" id="MF_00003"/>
    </source>
</evidence>
<dbReference type="InterPro" id="IPR023799">
    <property type="entry name" value="RbfA_dom_sf"/>
</dbReference>
<dbReference type="PROSITE" id="PS01319">
    <property type="entry name" value="RBFA"/>
    <property type="match status" value="1"/>
</dbReference>
<dbReference type="InterPro" id="IPR000238">
    <property type="entry name" value="RbfA"/>
</dbReference>
<dbReference type="GO" id="GO:0030490">
    <property type="term" value="P:maturation of SSU-rRNA"/>
    <property type="evidence" value="ECO:0007669"/>
    <property type="project" value="UniProtKB-UniRule"/>
</dbReference>
<comment type="function">
    <text evidence="2">One of several proteins that assist in the late maturation steps of the functional core of the 30S ribosomal subunit. Associates with free 30S ribosomal subunits (but not with 30S subunits that are part of 70S ribosomes or polysomes). Required for efficient processing of 16S rRNA. May interact with the 5'-terminal helix region of 16S rRNA.</text>
</comment>
<dbReference type="HAMAP" id="MF_00003">
    <property type="entry name" value="RbfA"/>
    <property type="match status" value="1"/>
</dbReference>
<dbReference type="PANTHER" id="PTHR33515:SF1">
    <property type="entry name" value="RIBOSOME-BINDING FACTOR A, CHLOROPLASTIC-RELATED"/>
    <property type="match status" value="1"/>
</dbReference>
<dbReference type="InterPro" id="IPR015946">
    <property type="entry name" value="KH_dom-like_a/b"/>
</dbReference>
<dbReference type="AlphaFoldDB" id="A0A1B7LI01"/>
<dbReference type="Pfam" id="PF02033">
    <property type="entry name" value="RBFA"/>
    <property type="match status" value="1"/>
</dbReference>
<dbReference type="OrthoDB" id="307788at2"/>
<dbReference type="Gene3D" id="3.30.300.20">
    <property type="match status" value="1"/>
</dbReference>
<name>A0A1B7LI01_9FIRM</name>
<proteinExistence type="inferred from homology"/>
<accession>A0A1B7LI01</accession>
<dbReference type="GO" id="GO:0043024">
    <property type="term" value="F:ribosomal small subunit binding"/>
    <property type="evidence" value="ECO:0007669"/>
    <property type="project" value="TreeGrafter"/>
</dbReference>
<evidence type="ECO:0000256" key="1">
    <source>
        <dbReference type="ARBA" id="ARBA00022517"/>
    </source>
</evidence>
<reference evidence="3 4" key="1">
    <citation type="submission" date="2016-04" db="EMBL/GenBank/DDBJ databases">
        <authorList>
            <person name="Evans L.H."/>
            <person name="Alamgir A."/>
            <person name="Owens N."/>
            <person name="Weber N.D."/>
            <person name="Virtaneva K."/>
            <person name="Barbian K."/>
            <person name="Babar A."/>
            <person name="Rosenke K."/>
        </authorList>
    </citation>
    <scope>NUCLEOTIDE SEQUENCE [LARGE SCALE GENOMIC DNA]</scope>
    <source>
        <strain evidence="3 4">LMa1</strain>
    </source>
</reference>
<gene>
    <name evidence="2" type="primary">rbfA</name>
    <name evidence="3" type="ORF">A6M21_05180</name>
</gene>
<protein>
    <recommendedName>
        <fullName evidence="2">Ribosome-binding factor A</fullName>
    </recommendedName>
</protein>
<dbReference type="SUPFAM" id="SSF89919">
    <property type="entry name" value="Ribosome-binding factor A, RbfA"/>
    <property type="match status" value="1"/>
</dbReference>
<dbReference type="PANTHER" id="PTHR33515">
    <property type="entry name" value="RIBOSOME-BINDING FACTOR A, CHLOROPLASTIC-RELATED"/>
    <property type="match status" value="1"/>
</dbReference>
<dbReference type="RefSeq" id="WP_066666666.1">
    <property type="nucleotide sequence ID" value="NZ_LYVF01000047.1"/>
</dbReference>
<organism evidence="3 4">
    <name type="scientific">Desulfotomaculum copahuensis</name>
    <dbReference type="NCBI Taxonomy" id="1838280"/>
    <lineage>
        <taxon>Bacteria</taxon>
        <taxon>Bacillati</taxon>
        <taxon>Bacillota</taxon>
        <taxon>Clostridia</taxon>
        <taxon>Eubacteriales</taxon>
        <taxon>Desulfotomaculaceae</taxon>
        <taxon>Desulfotomaculum</taxon>
    </lineage>
</organism>
<dbReference type="GO" id="GO:0005829">
    <property type="term" value="C:cytosol"/>
    <property type="evidence" value="ECO:0007669"/>
    <property type="project" value="TreeGrafter"/>
</dbReference>
<dbReference type="NCBIfam" id="TIGR00082">
    <property type="entry name" value="rbfA"/>
    <property type="match status" value="1"/>
</dbReference>
<dbReference type="EMBL" id="LYVF01000047">
    <property type="protein sequence ID" value="OAT85926.1"/>
    <property type="molecule type" value="Genomic_DNA"/>
</dbReference>
<keyword evidence="1 2" id="KW-0690">Ribosome biogenesis</keyword>
<comment type="similarity">
    <text evidence="2">Belongs to the RbfA family.</text>
</comment>
<evidence type="ECO:0000313" key="3">
    <source>
        <dbReference type="EMBL" id="OAT85926.1"/>
    </source>
</evidence>
<sequence>MSHRPERLAEIIKKEVSDLLQNEIKDPRRGFVTVTGVEVSADLRYARIFVSVLGTPEEEKAAMEVLNRVQGYVRGELGRRIRLRCTPEITFKLDSSIARGTRVIELLQRVNSDREEAPHE</sequence>